<reference evidence="1 2" key="1">
    <citation type="submission" date="2022-10" db="EMBL/GenBank/DDBJ databases">
        <title>Comparative genomic analysis of Cohnella hashimotonis sp. nov., isolated from the International Space Station.</title>
        <authorList>
            <person name="Simpson A."/>
            <person name="Venkateswaran K."/>
        </authorList>
    </citation>
    <scope>NUCLEOTIDE SEQUENCE [LARGE SCALE GENOMIC DNA]</scope>
    <source>
        <strain evidence="1 2">DSM 18997</strain>
    </source>
</reference>
<dbReference type="Proteomes" id="UP001153387">
    <property type="component" value="Unassembled WGS sequence"/>
</dbReference>
<dbReference type="InterPro" id="IPR052026">
    <property type="entry name" value="ExeA_AAA_ATPase_DNA-bind"/>
</dbReference>
<dbReference type="InterPro" id="IPR008868">
    <property type="entry name" value="TniB"/>
</dbReference>
<evidence type="ECO:0000313" key="2">
    <source>
        <dbReference type="Proteomes" id="UP001153387"/>
    </source>
</evidence>
<comment type="caution">
    <text evidence="1">The sequence shown here is derived from an EMBL/GenBank/DDBJ whole genome shotgun (WGS) entry which is preliminary data.</text>
</comment>
<accession>A0A9X4KD39</accession>
<sequence length="303" mass="35396">MVCAVDLDIDNQMERIKIVEDIRIKHPRFNHALKLIQDCHQHSKIAAEPQCLLITAPSGAGKTTLFRQYVKMHDKIIYGNTRTKRVILSDEVPSPTRLVVVVESLLEKLGDPFPLRGTLGNKRDRLIKLIKDCQIELIMLDEFQHFVNSENNKLNYEVAEWFKSLVNITNKPFVLFGLEESRIVMEVNEQLDGRFSVPYHLHPFSFNSQSDKEEFRRLVDAISKQLPFEDQPTFAESGMATKLMYASDGTMRRLMNLIRRAARIAIERNHPHVDENHFSEAFELFTRFRKEYNPFLINDFEFE</sequence>
<dbReference type="EMBL" id="JAPDHZ010000002">
    <property type="protein sequence ID" value="MDG0789929.1"/>
    <property type="molecule type" value="Genomic_DNA"/>
</dbReference>
<dbReference type="AlphaFoldDB" id="A0A9X4KD39"/>
<dbReference type="RefSeq" id="WP_277563816.1">
    <property type="nucleotide sequence ID" value="NZ_JAPDHZ010000002.1"/>
</dbReference>
<dbReference type="Gene3D" id="3.40.50.300">
    <property type="entry name" value="P-loop containing nucleotide triphosphate hydrolases"/>
    <property type="match status" value="1"/>
</dbReference>
<proteinExistence type="predicted"/>
<dbReference type="PANTHER" id="PTHR35894">
    <property type="entry name" value="GENERAL SECRETION PATHWAY PROTEIN A-RELATED"/>
    <property type="match status" value="1"/>
</dbReference>
<evidence type="ECO:0000313" key="1">
    <source>
        <dbReference type="EMBL" id="MDG0789929.1"/>
    </source>
</evidence>
<keyword evidence="2" id="KW-1185">Reference proteome</keyword>
<dbReference type="Pfam" id="PF05621">
    <property type="entry name" value="TniB"/>
    <property type="match status" value="1"/>
</dbReference>
<gene>
    <name evidence="1" type="ORF">OMP38_02995</name>
</gene>
<dbReference type="SUPFAM" id="SSF52540">
    <property type="entry name" value="P-loop containing nucleoside triphosphate hydrolases"/>
    <property type="match status" value="1"/>
</dbReference>
<protein>
    <submittedName>
        <fullName evidence="1">TniB family NTP-binding protein</fullName>
    </submittedName>
</protein>
<organism evidence="1 2">
    <name type="scientific">Cohnella ginsengisoli</name>
    <dbReference type="NCBI Taxonomy" id="425004"/>
    <lineage>
        <taxon>Bacteria</taxon>
        <taxon>Bacillati</taxon>
        <taxon>Bacillota</taxon>
        <taxon>Bacilli</taxon>
        <taxon>Bacillales</taxon>
        <taxon>Paenibacillaceae</taxon>
        <taxon>Cohnella</taxon>
    </lineage>
</organism>
<dbReference type="PANTHER" id="PTHR35894:SF1">
    <property type="entry name" value="PHOSPHORIBULOKINASE _ URIDINE KINASE FAMILY"/>
    <property type="match status" value="1"/>
</dbReference>
<dbReference type="InterPro" id="IPR027417">
    <property type="entry name" value="P-loop_NTPase"/>
</dbReference>
<name>A0A9X4KD39_9BACL</name>